<dbReference type="EMBL" id="FR872582">
    <property type="protein sequence ID" value="CCB90168.1"/>
    <property type="molecule type" value="Genomic_DNA"/>
</dbReference>
<keyword evidence="2" id="KW-0472">Membrane</keyword>
<dbReference type="Proteomes" id="UP000000496">
    <property type="component" value="Chromosome gsn.131"/>
</dbReference>
<evidence type="ECO:0000313" key="4">
    <source>
        <dbReference type="Proteomes" id="UP000000496"/>
    </source>
</evidence>
<feature type="compositionally biased region" description="Pro residues" evidence="1">
    <location>
        <begin position="475"/>
        <end position="493"/>
    </location>
</feature>
<feature type="compositionally biased region" description="Basic and acidic residues" evidence="1">
    <location>
        <begin position="859"/>
        <end position="883"/>
    </location>
</feature>
<feature type="transmembrane region" description="Helical" evidence="2">
    <location>
        <begin position="44"/>
        <end position="63"/>
    </location>
</feature>
<feature type="transmembrane region" description="Helical" evidence="2">
    <location>
        <begin position="112"/>
        <end position="131"/>
    </location>
</feature>
<feature type="compositionally biased region" description="Polar residues" evidence="1">
    <location>
        <begin position="842"/>
        <end position="858"/>
    </location>
</feature>
<feature type="compositionally biased region" description="Basic and acidic residues" evidence="1">
    <location>
        <begin position="1036"/>
        <end position="1050"/>
    </location>
</feature>
<evidence type="ECO:0000256" key="1">
    <source>
        <dbReference type="SAM" id="MobiDB-lite"/>
    </source>
</evidence>
<feature type="compositionally biased region" description="Polar residues" evidence="1">
    <location>
        <begin position="822"/>
        <end position="833"/>
    </location>
</feature>
<feature type="region of interest" description="Disordered" evidence="1">
    <location>
        <begin position="466"/>
        <end position="504"/>
    </location>
</feature>
<protein>
    <submittedName>
        <fullName evidence="3">Uncharacterized protein</fullName>
    </submittedName>
</protein>
<feature type="region of interest" description="Disordered" evidence="1">
    <location>
        <begin position="993"/>
        <end position="1050"/>
    </location>
</feature>
<reference evidence="3 4" key="2">
    <citation type="journal article" date="2011" name="Mol. Biol. Evol.">
        <title>Unity in variety--the pan-genome of the Chlamydiae.</title>
        <authorList>
            <person name="Collingro A."/>
            <person name="Tischler P."/>
            <person name="Weinmaier T."/>
            <person name="Penz T."/>
            <person name="Heinz E."/>
            <person name="Brunham R.C."/>
            <person name="Read T.D."/>
            <person name="Bavoil P.M."/>
            <person name="Sachse K."/>
            <person name="Kahane S."/>
            <person name="Friedman M.G."/>
            <person name="Rattei T."/>
            <person name="Myers G.S."/>
            <person name="Horn M."/>
        </authorList>
    </citation>
    <scope>NUCLEOTIDE SEQUENCE [LARGE SCALE GENOMIC DNA]</scope>
    <source>
        <strain evidence="4">ATCC VR-1471 / Z</strain>
    </source>
</reference>
<feature type="region of interest" description="Disordered" evidence="1">
    <location>
        <begin position="820"/>
        <end position="927"/>
    </location>
</feature>
<dbReference type="SUPFAM" id="SSF52047">
    <property type="entry name" value="RNI-like"/>
    <property type="match status" value="1"/>
</dbReference>
<feature type="compositionally biased region" description="Polar residues" evidence="1">
    <location>
        <begin position="1025"/>
        <end position="1035"/>
    </location>
</feature>
<accession>F8L4B7</accession>
<evidence type="ECO:0000313" key="3">
    <source>
        <dbReference type="EMBL" id="CCB90168.1"/>
    </source>
</evidence>
<feature type="transmembrane region" description="Helical" evidence="2">
    <location>
        <begin position="75"/>
        <end position="97"/>
    </location>
</feature>
<name>F8L4B7_SIMNZ</name>
<feature type="compositionally biased region" description="Polar residues" evidence="1">
    <location>
        <begin position="918"/>
        <end position="927"/>
    </location>
</feature>
<proteinExistence type="predicted"/>
<dbReference type="HOGENOM" id="CLU_247001_0_0_0"/>
<sequence>MSESSVSHTYYEKMKGVIDPACFVVTGFFGLEKLRSLEWINGPITHHAMALTGAVNGLTIFLADHVFRSGQSHSPYYKAVITIIGLAAGAVITPYAVSKVLKSHAVLITPAMSFRIAAFNLVAKVAIYVTFTKGEHYYNRWNFPVFQDFDEMTEQTVRMLHGHFKDRADLWKQESFKKQLGFNQVLQQYGLDPLNITEIDLETSLTNAELETFRKLYEKGELTPQQATLLYNFHIAPQENRVYKAENLPIIDPRTVKDVGKLSPEQIQWHHKWLIAHPTLTIPECQIQVLVPRFYELSLVPPYKKFVAELPVPSGKEELTKEQVSYLAHFYQAKRYKWNALELKQQIILRELFEKHGFDSHALREPSIEQMNELSKKYLNKFKKHFEMHEEAWQRKSLAYQQAFNQALIPHALEPLEIPDQPWSTKKKVAYIGLGLIGLAIVGVGIAYMAGALPAITLIAPNNSGTNSGNNSKPTPIPTPTPTPVPTPTPTPSPQSESESLKVDVKPTVTEPPEYFENGDQCFLSTSFLVDTCVNPLFDHSSTIQHRVNTSTSENPVQPPITQEFSSISTDSEIVREIGTALVPIPGSGRTLRGDRVNTNPIRTQLIENDDADPTSSLSGRDVVGEESDLGPLLFQGPCLDGLKWTQEGCFARKVDNTTLTKIAPTNMQRQSQFQLPPVNQEGSKIVSSETFIEAKNYPVGFPDPSLAELCGIEEQDVDQRDILESIDPYSVVYMRPDGSGSKVVDPTLIPVLEGIEMCKEGFVDFENRCIQSNYTLLNNTKGSVNSGKGLKQENLMYVVPGLSTGDNENDDMNGDGVILSTGGSMTETAQPQERSEDGIFTSDSDLISDDNSTNRTATVREEVVDRDNITDDQKIKEGEDKTTPSVSLSEKSGPQQGTTDQGDTNANPLTTPPPVPDSTTGANNSQTSESYLPWFLGGGALLFVAGILNQFRKKPESTGETLTETTTVTVFEVQHDTDGQDRRLTTNIPVIVTKPPSSPSKRGILKTRLSPSKLRESESPMRQLDSSGGSSSNVGERREVELRDEEHKSPVRRLDFSTSANSLQAASSKSVGWVPDEGTVVDFEKMLGEVASIFLPLSEGYKERVAPLDPYVKIDEPKLLKFIDYHDKESLNVSIVPDRFLGAHIARGELEKGSFFQLLDKFASPDDHQFQYLTIDAARTTSAEPILADKECLTRLLGYSKQNQHVQRLTLAGFEMITCEQFASITRQFPNAIYFDLRGSGLEKGLIDGFTKKYILEWGDAESNISHHIEFYYGEIAKRREAFAGGNLNAIKEIFTPNAHYLANRYDHPLGPFRFFVENISFLSGLDIDDELMGQYVIPHLNKNFPSARALDLSSCTNLTSETLKCMATANFRIESLILKGCTNIFSRVRSSSSRSVGSVLTCDITAVGNVAINLKKMVRFINYIDLRDTVVIDPFGEKMSEDPYAVIVGKAKEISTSQRGNDAYWNRYVVEALKALYPDSSKRTAQWEELGKQFWFLELLHLFNNAEQSGSCALNYVVFDKKGVVGDSKFGTLR</sequence>
<feature type="transmembrane region" description="Helical" evidence="2">
    <location>
        <begin position="429"/>
        <end position="450"/>
    </location>
</feature>
<keyword evidence="2" id="KW-1133">Transmembrane helix</keyword>
<keyword evidence="4" id="KW-1185">Reference proteome</keyword>
<dbReference type="OrthoDB" id="9765610at2"/>
<gene>
    <name evidence="3" type="ordered locus">SNE_A22910</name>
</gene>
<keyword evidence="2" id="KW-0812">Transmembrane</keyword>
<dbReference type="STRING" id="331113.SNE_A22910"/>
<feature type="compositionally biased region" description="Polar residues" evidence="1">
    <location>
        <begin position="884"/>
        <end position="910"/>
    </location>
</feature>
<evidence type="ECO:0000256" key="2">
    <source>
        <dbReference type="SAM" id="Phobius"/>
    </source>
</evidence>
<dbReference type="KEGG" id="sng:SNE_A22910"/>
<organism evidence="3 4">
    <name type="scientific">Simkania negevensis (strain ATCC VR-1471 / DSM 27360 / Z)</name>
    <dbReference type="NCBI Taxonomy" id="331113"/>
    <lineage>
        <taxon>Bacteria</taxon>
        <taxon>Pseudomonadati</taxon>
        <taxon>Chlamydiota</taxon>
        <taxon>Chlamydiia</taxon>
        <taxon>Parachlamydiales</taxon>
        <taxon>Simkaniaceae</taxon>
        <taxon>Simkania</taxon>
    </lineage>
</organism>
<dbReference type="RefSeq" id="WP_013944634.1">
    <property type="nucleotide sequence ID" value="NC_015713.1"/>
</dbReference>
<reference key="1">
    <citation type="journal article" date="2011" name="Mol. Biol. Evol.">
        <title>Unity in variety -- the pan-genome of the Chlamydiae.</title>
        <authorList>
            <person name="Collingro A."/>
            <person name="Tischler P."/>
            <person name="Weinmaier T."/>
            <person name="Penz T."/>
            <person name="Heinz E."/>
            <person name="Brunham R.C."/>
            <person name="Read T.D."/>
            <person name="Bavoil P.M."/>
            <person name="Sachse K."/>
            <person name="Kahane S."/>
            <person name="Friedman M.G."/>
            <person name="Rattei T."/>
            <person name="Myers G.S.A."/>
            <person name="Horn M."/>
        </authorList>
    </citation>
    <scope>NUCLEOTIDE SEQUENCE</scope>
    <source>
        <strain>Z</strain>
    </source>
</reference>